<evidence type="ECO:0000313" key="1">
    <source>
        <dbReference type="EMBL" id="GAA3928607.1"/>
    </source>
</evidence>
<accession>A0ABP7MR67</accession>
<comment type="caution">
    <text evidence="1">The sequence shown here is derived from an EMBL/GenBank/DDBJ whole genome shotgun (WGS) entry which is preliminary data.</text>
</comment>
<protein>
    <recommendedName>
        <fullName evidence="3">DUF3077 domain-containing protein</fullName>
    </recommendedName>
</protein>
<reference evidence="2" key="1">
    <citation type="journal article" date="2019" name="Int. J. Syst. Evol. Microbiol.">
        <title>The Global Catalogue of Microorganisms (GCM) 10K type strain sequencing project: providing services to taxonomists for standard genome sequencing and annotation.</title>
        <authorList>
            <consortium name="The Broad Institute Genomics Platform"/>
            <consortium name="The Broad Institute Genome Sequencing Center for Infectious Disease"/>
            <person name="Wu L."/>
            <person name="Ma J."/>
        </authorList>
    </citation>
    <scope>NUCLEOTIDE SEQUENCE [LARGE SCALE GENOMIC DNA]</scope>
    <source>
        <strain evidence="2">JCM 16916</strain>
    </source>
</reference>
<name>A0ABP7MR67_9GAMM</name>
<gene>
    <name evidence="1" type="ORF">GCM10022229_22840</name>
</gene>
<dbReference type="EMBL" id="BAAAZU010000024">
    <property type="protein sequence ID" value="GAA3928607.1"/>
    <property type="molecule type" value="Genomic_DNA"/>
</dbReference>
<dbReference type="RefSeq" id="WP_344760124.1">
    <property type="nucleotide sequence ID" value="NZ_BAAAZU010000024.1"/>
</dbReference>
<evidence type="ECO:0008006" key="3">
    <source>
        <dbReference type="Google" id="ProtNLM"/>
    </source>
</evidence>
<evidence type="ECO:0000313" key="2">
    <source>
        <dbReference type="Proteomes" id="UP001501727"/>
    </source>
</evidence>
<keyword evidence="2" id="KW-1185">Reference proteome</keyword>
<sequence length="116" mass="12527">MTPADILATMDEAARVLYVRAESEDDNKLAGKMFDALGQMTKEANPEGGAWFLPFDSVNRAGDLAAKAKAIAWCVGMAVSREDEMPPNAMANACWAVADMIEEIEAITAMKREAKS</sequence>
<dbReference type="Proteomes" id="UP001501727">
    <property type="component" value="Unassembled WGS sequence"/>
</dbReference>
<proteinExistence type="predicted"/>
<organism evidence="1 2">
    <name type="scientific">Luteimonas lutimaris</name>
    <dbReference type="NCBI Taxonomy" id="698645"/>
    <lineage>
        <taxon>Bacteria</taxon>
        <taxon>Pseudomonadati</taxon>
        <taxon>Pseudomonadota</taxon>
        <taxon>Gammaproteobacteria</taxon>
        <taxon>Lysobacterales</taxon>
        <taxon>Lysobacteraceae</taxon>
        <taxon>Luteimonas</taxon>
    </lineage>
</organism>